<evidence type="ECO:0000259" key="3">
    <source>
        <dbReference type="Pfam" id="PF00210"/>
    </source>
</evidence>
<evidence type="ECO:0000313" key="4">
    <source>
        <dbReference type="EMBL" id="AOH39529.1"/>
    </source>
</evidence>
<dbReference type="PIRSF" id="PIRSF005900">
    <property type="entry name" value="Dps"/>
    <property type="match status" value="1"/>
</dbReference>
<sequence>MKKELVVQVNNYLANIGVSYIKLHNLHWNVVGMQFKAVHEYLESIYDEFADILDEVAEILKMNDEMPLASMKDYVKVATIQELDNVDIDVKSAMQIVIDDMKALKVQALAIRAQADEEDQFDVANHMEDDVEKYNKIIWFVQSMLK</sequence>
<protein>
    <submittedName>
        <fullName evidence="4">DNA starvation/stationary phase protection protein</fullName>
    </submittedName>
</protein>
<dbReference type="InterPro" id="IPR012347">
    <property type="entry name" value="Ferritin-like"/>
</dbReference>
<gene>
    <name evidence="4" type="ORF">BCB69_05975</name>
</gene>
<dbReference type="Proteomes" id="UP000094757">
    <property type="component" value="Chromosome"/>
</dbReference>
<dbReference type="PRINTS" id="PR01346">
    <property type="entry name" value="HELNAPAPROT"/>
</dbReference>
<proteinExistence type="inferred from homology"/>
<dbReference type="KEGG" id="dpn:BCB69_05975"/>
<feature type="domain" description="Ferritin/DPS" evidence="3">
    <location>
        <begin position="8"/>
        <end position="145"/>
    </location>
</feature>
<dbReference type="PANTHER" id="PTHR42932">
    <property type="entry name" value="GENERAL STRESS PROTEIN 20U"/>
    <property type="match status" value="1"/>
</dbReference>
<evidence type="ECO:0000256" key="1">
    <source>
        <dbReference type="ARBA" id="ARBA00009497"/>
    </source>
</evidence>
<dbReference type="SUPFAM" id="SSF47240">
    <property type="entry name" value="Ferritin-like"/>
    <property type="match status" value="1"/>
</dbReference>
<dbReference type="PROSITE" id="PS00818">
    <property type="entry name" value="DPS_1"/>
    <property type="match status" value="1"/>
</dbReference>
<name>A0A1B3WF06_9FIRM</name>
<dbReference type="RefSeq" id="WP_069177307.1">
    <property type="nucleotide sequence ID" value="NZ_CP017037.1"/>
</dbReference>
<dbReference type="PANTHER" id="PTHR42932:SF1">
    <property type="entry name" value="GENERAL STRESS PROTEIN 20U"/>
    <property type="match status" value="1"/>
</dbReference>
<dbReference type="EMBL" id="CP017037">
    <property type="protein sequence ID" value="AOH39529.1"/>
    <property type="molecule type" value="Genomic_DNA"/>
</dbReference>
<dbReference type="STRING" id="39950.BCB69_05975"/>
<dbReference type="GO" id="GO:0008199">
    <property type="term" value="F:ferric iron binding"/>
    <property type="evidence" value="ECO:0007669"/>
    <property type="project" value="InterPro"/>
</dbReference>
<organism evidence="4 5">
    <name type="scientific">Dialister pneumosintes</name>
    <dbReference type="NCBI Taxonomy" id="39950"/>
    <lineage>
        <taxon>Bacteria</taxon>
        <taxon>Bacillati</taxon>
        <taxon>Bacillota</taxon>
        <taxon>Negativicutes</taxon>
        <taxon>Veillonellales</taxon>
        <taxon>Veillonellaceae</taxon>
        <taxon>Dialister</taxon>
    </lineage>
</organism>
<accession>A0A1B3WF06</accession>
<dbReference type="AlphaFoldDB" id="A0A1B3WF06"/>
<dbReference type="Pfam" id="PF00210">
    <property type="entry name" value="Ferritin"/>
    <property type="match status" value="1"/>
</dbReference>
<dbReference type="InterPro" id="IPR009078">
    <property type="entry name" value="Ferritin-like_SF"/>
</dbReference>
<dbReference type="Gene3D" id="1.20.1260.10">
    <property type="match status" value="1"/>
</dbReference>
<dbReference type="CDD" id="cd01043">
    <property type="entry name" value="DPS"/>
    <property type="match status" value="1"/>
</dbReference>
<evidence type="ECO:0000256" key="2">
    <source>
        <dbReference type="RuleBase" id="RU003875"/>
    </source>
</evidence>
<comment type="similarity">
    <text evidence="1 2">Belongs to the Dps family.</text>
</comment>
<evidence type="ECO:0000313" key="5">
    <source>
        <dbReference type="Proteomes" id="UP000094757"/>
    </source>
</evidence>
<dbReference type="InterPro" id="IPR008331">
    <property type="entry name" value="Ferritin_DPS_dom"/>
</dbReference>
<reference evidence="5" key="1">
    <citation type="submission" date="2016-08" db="EMBL/GenBank/DDBJ databases">
        <authorList>
            <person name="Holder M.E."/>
            <person name="Ajami N.J."/>
            <person name="Petrosino J.F."/>
        </authorList>
    </citation>
    <scope>NUCLEOTIDE SEQUENCE [LARGE SCALE GENOMIC DNA]</scope>
    <source>
        <strain evidence="5">F0677</strain>
    </source>
</reference>
<dbReference type="GO" id="GO:0016722">
    <property type="term" value="F:oxidoreductase activity, acting on metal ions"/>
    <property type="evidence" value="ECO:0007669"/>
    <property type="project" value="InterPro"/>
</dbReference>
<dbReference type="InterPro" id="IPR002177">
    <property type="entry name" value="DPS_DNA-bd"/>
</dbReference>
<dbReference type="InterPro" id="IPR023188">
    <property type="entry name" value="DPS_DNA-bd_CS"/>
</dbReference>